<dbReference type="Proteomes" id="UP000681720">
    <property type="component" value="Unassembled WGS sequence"/>
</dbReference>
<dbReference type="EMBL" id="CAJOBJ010127033">
    <property type="protein sequence ID" value="CAF4704430.1"/>
    <property type="molecule type" value="Genomic_DNA"/>
</dbReference>
<sequence>MLSKLVPITAHSSPVPTDNDLNSFVVDLDPRPIPNINDILANLKAGLIESNLHLPSFDESHLDLPRQRSSLTH</sequence>
<feature type="non-terminal residue" evidence="1">
    <location>
        <position position="73"/>
    </location>
</feature>
<evidence type="ECO:0000313" key="2">
    <source>
        <dbReference type="Proteomes" id="UP000681720"/>
    </source>
</evidence>
<comment type="caution">
    <text evidence="1">The sequence shown here is derived from an EMBL/GenBank/DDBJ whole genome shotgun (WGS) entry which is preliminary data.</text>
</comment>
<reference evidence="1" key="1">
    <citation type="submission" date="2021-02" db="EMBL/GenBank/DDBJ databases">
        <authorList>
            <person name="Nowell W R."/>
        </authorList>
    </citation>
    <scope>NUCLEOTIDE SEQUENCE</scope>
</reference>
<organism evidence="1 2">
    <name type="scientific">Rotaria magnacalcarata</name>
    <dbReference type="NCBI Taxonomy" id="392030"/>
    <lineage>
        <taxon>Eukaryota</taxon>
        <taxon>Metazoa</taxon>
        <taxon>Spiralia</taxon>
        <taxon>Gnathifera</taxon>
        <taxon>Rotifera</taxon>
        <taxon>Eurotatoria</taxon>
        <taxon>Bdelloidea</taxon>
        <taxon>Philodinida</taxon>
        <taxon>Philodinidae</taxon>
        <taxon>Rotaria</taxon>
    </lineage>
</organism>
<proteinExistence type="predicted"/>
<accession>A0A8S3AA90</accession>
<dbReference type="AlphaFoldDB" id="A0A8S3AA90"/>
<gene>
    <name evidence="1" type="ORF">GIL414_LOCUS43196</name>
</gene>
<protein>
    <submittedName>
        <fullName evidence="1">Uncharacterized protein</fullName>
    </submittedName>
</protein>
<name>A0A8S3AA90_9BILA</name>
<evidence type="ECO:0000313" key="1">
    <source>
        <dbReference type="EMBL" id="CAF4704430.1"/>
    </source>
</evidence>